<name>A0A369TKT5_9RHOB</name>
<dbReference type="AlphaFoldDB" id="A0A369TKT5"/>
<dbReference type="Pfam" id="PF09299">
    <property type="entry name" value="Mu-transpos_C"/>
    <property type="match status" value="1"/>
</dbReference>
<dbReference type="GO" id="GO:0006313">
    <property type="term" value="P:DNA transposition"/>
    <property type="evidence" value="ECO:0007669"/>
    <property type="project" value="InterPro"/>
</dbReference>
<evidence type="ECO:0000259" key="2">
    <source>
        <dbReference type="PROSITE" id="PS51702"/>
    </source>
</evidence>
<dbReference type="InterPro" id="IPR003314">
    <property type="entry name" value="Mu-type_HTH"/>
</dbReference>
<dbReference type="Pfam" id="PF02316">
    <property type="entry name" value="HTH_Tnp_Mu_1"/>
    <property type="match status" value="1"/>
</dbReference>
<dbReference type="Pfam" id="PF09039">
    <property type="entry name" value="HTH_Tnp_Mu_2"/>
    <property type="match status" value="1"/>
</dbReference>
<dbReference type="InterPro" id="IPR015378">
    <property type="entry name" value="Transposase-like_Mu_C"/>
</dbReference>
<dbReference type="InterPro" id="IPR036397">
    <property type="entry name" value="RNaseH_sf"/>
</dbReference>
<dbReference type="InterPro" id="IPR015126">
    <property type="entry name" value="Mu_I-gamma"/>
</dbReference>
<accession>A0A369TKT5</accession>
<sequence length="716" mass="80680">MTEVREPDQIWWTAQEIATAKLADLPTTKRGVQMQAERFNWRGMPNCARRRKGKGGGWEYHWTLFPTRAQQALLASATPVAPAPEREDAWQDFEQLSDRARAAARKRLDVIQRVEALLMGGMIKNTAVNQMARTHGVSAKTIWNWFSLIDGVRIEDRLVYLAPRHGTSERKSKEADYSDAFRDYIFSDYLRPEGPSFAAVYRRAVRIAKTEGWKIAPERRMRRHLEAEFSQLTITLCRKGVDALKRLYPAQTRDRLSLHAMEAVNADYHRFDVFVRWPALPGSNSGEGEIVRPQLVAFQDIYSGRILSWRIDRTPNKVGVSLALGDMIERFGIPEHIVLDNGREFANKFLTGGTPTRFRFKVKEDDIPGILTTLGVKVHWATPYSGQSKPIERAFRDFCDDISKDPRFAGAYTGNRPDAKPENYQSAAIPLERFIEVIAEGIEEHNARAGRRGQTTMGRSILETFEQSYVQAPIRKATEQQRRLWLMGAEGLRPDARTAQVRFMGNDYFSEWMHDIAGQKVVARFDPADLRAGLHLYSLGGKYLGHAECRVAAGFFDVEEARNHAKARRDWIKAEKIAADKARRFNAAELGTFLDGAAAENPPEAPDVAAKVVKLATPLPRAPRPQPSAAELSPDERAERAAFVADFGAAKAAADARAPKDDARARFAQAMEMEARLADGEPLKRDQERWLEGYRQTPEYAAHKAVMDDLGKGFSG</sequence>
<dbReference type="InterPro" id="IPR009004">
    <property type="entry name" value="Transposase_Mu_C"/>
</dbReference>
<dbReference type="Gene3D" id="3.30.420.10">
    <property type="entry name" value="Ribonuclease H-like superfamily/Ribonuclease H"/>
    <property type="match status" value="1"/>
</dbReference>
<dbReference type="GO" id="GO:0003677">
    <property type="term" value="F:DNA binding"/>
    <property type="evidence" value="ECO:0007669"/>
    <property type="project" value="InterPro"/>
</dbReference>
<dbReference type="InterPro" id="IPR009061">
    <property type="entry name" value="DNA-bd_dom_put_sf"/>
</dbReference>
<keyword evidence="4" id="KW-1185">Reference proteome</keyword>
<dbReference type="Gene3D" id="1.10.10.60">
    <property type="entry name" value="Homeodomain-like"/>
    <property type="match status" value="2"/>
</dbReference>
<proteinExistence type="predicted"/>
<dbReference type="SUPFAM" id="SSF50610">
    <property type="entry name" value="mu transposase, C-terminal domain"/>
    <property type="match status" value="1"/>
</dbReference>
<dbReference type="InterPro" id="IPR036388">
    <property type="entry name" value="WH-like_DNA-bd_sf"/>
</dbReference>
<dbReference type="InterPro" id="IPR001584">
    <property type="entry name" value="Integrase_cat-core"/>
</dbReference>
<dbReference type="Gene3D" id="2.30.30.130">
    <property type="entry name" value="Transposase, Mu, C-terminal"/>
    <property type="match status" value="1"/>
</dbReference>
<dbReference type="InterPro" id="IPR004189">
    <property type="entry name" value="Phage_Mu_transposase"/>
</dbReference>
<dbReference type="PROSITE" id="PS50994">
    <property type="entry name" value="INTEGRASE"/>
    <property type="match status" value="1"/>
</dbReference>
<dbReference type="RefSeq" id="WP_114512275.1">
    <property type="nucleotide sequence ID" value="NZ_QPMK01000016.1"/>
</dbReference>
<evidence type="ECO:0000259" key="1">
    <source>
        <dbReference type="PROSITE" id="PS50994"/>
    </source>
</evidence>
<dbReference type="EMBL" id="QPMK01000016">
    <property type="protein sequence ID" value="RDD65015.1"/>
    <property type="molecule type" value="Genomic_DNA"/>
</dbReference>
<gene>
    <name evidence="3" type="ORF">DU478_17595</name>
</gene>
<dbReference type="SUPFAM" id="SSF53098">
    <property type="entry name" value="Ribonuclease H-like"/>
    <property type="match status" value="1"/>
</dbReference>
<organism evidence="3 4">
    <name type="scientific">Thalassococcus profundi</name>
    <dbReference type="NCBI Taxonomy" id="2282382"/>
    <lineage>
        <taxon>Bacteria</taxon>
        <taxon>Pseudomonadati</taxon>
        <taxon>Pseudomonadota</taxon>
        <taxon>Alphaproteobacteria</taxon>
        <taxon>Rhodobacterales</taxon>
        <taxon>Roseobacteraceae</taxon>
        <taxon>Thalassococcus</taxon>
    </lineage>
</organism>
<dbReference type="SUPFAM" id="SSF46689">
    <property type="entry name" value="Homeodomain-like"/>
    <property type="match status" value="2"/>
</dbReference>
<dbReference type="OrthoDB" id="5287589at2"/>
<feature type="domain" description="HTH Mu-type" evidence="2">
    <location>
        <begin position="10"/>
        <end position="81"/>
    </location>
</feature>
<dbReference type="Proteomes" id="UP000253977">
    <property type="component" value="Unassembled WGS sequence"/>
</dbReference>
<dbReference type="Gene3D" id="6.10.250.2550">
    <property type="match status" value="1"/>
</dbReference>
<dbReference type="InterPro" id="IPR012337">
    <property type="entry name" value="RNaseH-like_sf"/>
</dbReference>
<dbReference type="PROSITE" id="PS51702">
    <property type="entry name" value="HTH_MU"/>
    <property type="match status" value="1"/>
</dbReference>
<dbReference type="SUPFAM" id="SSF46955">
    <property type="entry name" value="Putative DNA-binding domain"/>
    <property type="match status" value="1"/>
</dbReference>
<comment type="caution">
    <text evidence="3">The sequence shown here is derived from an EMBL/GenBank/DDBJ whole genome shotgun (WGS) entry which is preliminary data.</text>
</comment>
<evidence type="ECO:0000313" key="3">
    <source>
        <dbReference type="EMBL" id="RDD65015.1"/>
    </source>
</evidence>
<dbReference type="Gene3D" id="1.10.10.10">
    <property type="entry name" value="Winged helix-like DNA-binding domain superfamily/Winged helix DNA-binding domain"/>
    <property type="match status" value="1"/>
</dbReference>
<evidence type="ECO:0000313" key="4">
    <source>
        <dbReference type="Proteomes" id="UP000253977"/>
    </source>
</evidence>
<dbReference type="GO" id="GO:0015074">
    <property type="term" value="P:DNA integration"/>
    <property type="evidence" value="ECO:0007669"/>
    <property type="project" value="InterPro"/>
</dbReference>
<dbReference type="GO" id="GO:0004803">
    <property type="term" value="F:transposase activity"/>
    <property type="evidence" value="ECO:0007669"/>
    <property type="project" value="InterPro"/>
</dbReference>
<reference evidence="3 4" key="1">
    <citation type="submission" date="2018-07" db="EMBL/GenBank/DDBJ databases">
        <title>Thalassococcus profundi sp. nov., a marine bacterium isolated from deep seawater of Okinawa Trough.</title>
        <authorList>
            <person name="Yu M."/>
        </authorList>
    </citation>
    <scope>NUCLEOTIDE SEQUENCE [LARGE SCALE GENOMIC DNA]</scope>
    <source>
        <strain evidence="3 4">WRAS1</strain>
    </source>
</reference>
<protein>
    <submittedName>
        <fullName evidence="3">Transposase</fullName>
    </submittedName>
</protein>
<dbReference type="InterPro" id="IPR009057">
    <property type="entry name" value="Homeodomain-like_sf"/>
</dbReference>
<dbReference type="Pfam" id="PF02914">
    <property type="entry name" value="DDE_2"/>
    <property type="match status" value="1"/>
</dbReference>
<feature type="domain" description="Integrase catalytic" evidence="1">
    <location>
        <begin position="245"/>
        <end position="469"/>
    </location>
</feature>